<dbReference type="PANTHER" id="PTHR34570">
    <property type="entry name" value="OS03G0593100 PROTEIN"/>
    <property type="match status" value="1"/>
</dbReference>
<dbReference type="PANTHER" id="PTHR34570:SF12">
    <property type="entry name" value="EXPRESSED PROTEIN"/>
    <property type="match status" value="1"/>
</dbReference>
<comment type="caution">
    <text evidence="2">The sequence shown here is derived from an EMBL/GenBank/DDBJ whole genome shotgun (WGS) entry which is preliminary data.</text>
</comment>
<dbReference type="AlphaFoldDB" id="A0AAP0HMK3"/>
<sequence length="96" mass="11281">MGRQSSDEPIMLSSIALLQERFKRLQRVKEMREERELLKMFPVTERIKSTIIDHDHHDQDLGFPIAPSQTPKNSLLFQPQSRRKDDRGEVDTSLHL</sequence>
<name>A0AAP0HMK3_9MAGN</name>
<feature type="compositionally biased region" description="Basic and acidic residues" evidence="1">
    <location>
        <begin position="82"/>
        <end position="96"/>
    </location>
</feature>
<organism evidence="2 3">
    <name type="scientific">Stephania cephalantha</name>
    <dbReference type="NCBI Taxonomy" id="152367"/>
    <lineage>
        <taxon>Eukaryota</taxon>
        <taxon>Viridiplantae</taxon>
        <taxon>Streptophyta</taxon>
        <taxon>Embryophyta</taxon>
        <taxon>Tracheophyta</taxon>
        <taxon>Spermatophyta</taxon>
        <taxon>Magnoliopsida</taxon>
        <taxon>Ranunculales</taxon>
        <taxon>Menispermaceae</taxon>
        <taxon>Menispermoideae</taxon>
        <taxon>Cissampelideae</taxon>
        <taxon>Stephania</taxon>
    </lineage>
</organism>
<reference evidence="2 3" key="1">
    <citation type="submission" date="2024-01" db="EMBL/GenBank/DDBJ databases">
        <title>Genome assemblies of Stephania.</title>
        <authorList>
            <person name="Yang L."/>
        </authorList>
    </citation>
    <scope>NUCLEOTIDE SEQUENCE [LARGE SCALE GENOMIC DNA]</scope>
    <source>
        <strain evidence="2">JXDWG</strain>
        <tissue evidence="2">Leaf</tissue>
    </source>
</reference>
<proteinExistence type="predicted"/>
<evidence type="ECO:0000256" key="1">
    <source>
        <dbReference type="SAM" id="MobiDB-lite"/>
    </source>
</evidence>
<gene>
    <name evidence="2" type="ORF">Scep_028948</name>
</gene>
<feature type="compositionally biased region" description="Polar residues" evidence="1">
    <location>
        <begin position="67"/>
        <end position="80"/>
    </location>
</feature>
<evidence type="ECO:0000313" key="3">
    <source>
        <dbReference type="Proteomes" id="UP001419268"/>
    </source>
</evidence>
<protein>
    <submittedName>
        <fullName evidence="2">Uncharacterized protein</fullName>
    </submittedName>
</protein>
<feature type="region of interest" description="Disordered" evidence="1">
    <location>
        <begin position="58"/>
        <end position="96"/>
    </location>
</feature>
<dbReference type="Proteomes" id="UP001419268">
    <property type="component" value="Unassembled WGS sequence"/>
</dbReference>
<evidence type="ECO:0000313" key="2">
    <source>
        <dbReference type="EMBL" id="KAK9089866.1"/>
    </source>
</evidence>
<accession>A0AAP0HMK3</accession>
<dbReference type="EMBL" id="JBBNAG010000012">
    <property type="protein sequence ID" value="KAK9089866.1"/>
    <property type="molecule type" value="Genomic_DNA"/>
</dbReference>
<keyword evidence="3" id="KW-1185">Reference proteome</keyword>